<feature type="compositionally biased region" description="Basic and acidic residues" evidence="1">
    <location>
        <begin position="10"/>
        <end position="19"/>
    </location>
</feature>
<evidence type="ECO:0000313" key="2">
    <source>
        <dbReference type="EMBL" id="TQD93201.1"/>
    </source>
</evidence>
<dbReference type="Proteomes" id="UP000315295">
    <property type="component" value="Unassembled WGS sequence"/>
</dbReference>
<organism evidence="2 3">
    <name type="scientific">Malus baccata</name>
    <name type="common">Siberian crab apple</name>
    <name type="synonym">Pyrus baccata</name>
    <dbReference type="NCBI Taxonomy" id="106549"/>
    <lineage>
        <taxon>Eukaryota</taxon>
        <taxon>Viridiplantae</taxon>
        <taxon>Streptophyta</taxon>
        <taxon>Embryophyta</taxon>
        <taxon>Tracheophyta</taxon>
        <taxon>Spermatophyta</taxon>
        <taxon>Magnoliopsida</taxon>
        <taxon>eudicotyledons</taxon>
        <taxon>Gunneridae</taxon>
        <taxon>Pentapetalae</taxon>
        <taxon>rosids</taxon>
        <taxon>fabids</taxon>
        <taxon>Rosales</taxon>
        <taxon>Rosaceae</taxon>
        <taxon>Amygdaloideae</taxon>
        <taxon>Maleae</taxon>
        <taxon>Malus</taxon>
    </lineage>
</organism>
<protein>
    <submittedName>
        <fullName evidence="2">Uncharacterized protein</fullName>
    </submittedName>
</protein>
<comment type="caution">
    <text evidence="2">The sequence shown here is derived from an EMBL/GenBank/DDBJ whole genome shotgun (WGS) entry which is preliminary data.</text>
</comment>
<sequence>MKSMTNTDLEAMKNLEPKYPKYHTNIPEKTHKKDEQAECKFNIPLFGYRPY</sequence>
<keyword evidence="3" id="KW-1185">Reference proteome</keyword>
<proteinExistence type="predicted"/>
<evidence type="ECO:0000313" key="3">
    <source>
        <dbReference type="Proteomes" id="UP000315295"/>
    </source>
</evidence>
<dbReference type="EMBL" id="VIEB01000374">
    <property type="protein sequence ID" value="TQD93201.1"/>
    <property type="molecule type" value="Genomic_DNA"/>
</dbReference>
<dbReference type="AlphaFoldDB" id="A0A540M383"/>
<evidence type="ECO:0000256" key="1">
    <source>
        <dbReference type="SAM" id="MobiDB-lite"/>
    </source>
</evidence>
<gene>
    <name evidence="2" type="ORF">C1H46_021204</name>
</gene>
<feature type="region of interest" description="Disordered" evidence="1">
    <location>
        <begin position="1"/>
        <end position="33"/>
    </location>
</feature>
<reference evidence="2 3" key="1">
    <citation type="journal article" date="2019" name="G3 (Bethesda)">
        <title>Sequencing of a Wild Apple (Malus baccata) Genome Unravels the Differences Between Cultivated and Wild Apple Species Regarding Disease Resistance and Cold Tolerance.</title>
        <authorList>
            <person name="Chen X."/>
        </authorList>
    </citation>
    <scope>NUCLEOTIDE SEQUENCE [LARGE SCALE GENOMIC DNA]</scope>
    <source>
        <strain evidence="3">cv. Shandingzi</strain>
        <tissue evidence="2">Leaves</tissue>
    </source>
</reference>
<name>A0A540M383_MALBA</name>
<accession>A0A540M383</accession>